<comment type="caution">
    <text evidence="1">The sequence shown here is derived from an EMBL/GenBank/DDBJ whole genome shotgun (WGS) entry which is preliminary data.</text>
</comment>
<dbReference type="EMBL" id="LOTN01000020">
    <property type="protein sequence ID" value="KUZ93195.1"/>
    <property type="molecule type" value="Genomic_DNA"/>
</dbReference>
<evidence type="ECO:0000313" key="1">
    <source>
        <dbReference type="EMBL" id="KUZ93195.1"/>
    </source>
</evidence>
<sequence length="116" mass="13005">MALEQSYVSALELGTKGPPSPAIVDRLSACLRLTEDEHASLHDALLLSQRHFTIPHTASADVYRLCSELWHDLDRLTDAQVRVIRDVIAMRSGMSQEVERPIVGRVVRRGKEDAKM</sequence>
<protein>
    <submittedName>
        <fullName evidence="1">Uncharacterized protein</fullName>
    </submittedName>
</protein>
<organism evidence="1 2">
    <name type="scientific">Burkholderia ubonensis</name>
    <dbReference type="NCBI Taxonomy" id="101571"/>
    <lineage>
        <taxon>Bacteria</taxon>
        <taxon>Pseudomonadati</taxon>
        <taxon>Pseudomonadota</taxon>
        <taxon>Betaproteobacteria</taxon>
        <taxon>Burkholderiales</taxon>
        <taxon>Burkholderiaceae</taxon>
        <taxon>Burkholderia</taxon>
        <taxon>Burkholderia cepacia complex</taxon>
    </lineage>
</organism>
<proteinExistence type="predicted"/>
<evidence type="ECO:0000313" key="2">
    <source>
        <dbReference type="Proteomes" id="UP000065521"/>
    </source>
</evidence>
<accession>A0A117XTX9</accession>
<dbReference type="Proteomes" id="UP000065521">
    <property type="component" value="Unassembled WGS sequence"/>
</dbReference>
<dbReference type="GO" id="GO:0003677">
    <property type="term" value="F:DNA binding"/>
    <property type="evidence" value="ECO:0007669"/>
    <property type="project" value="InterPro"/>
</dbReference>
<gene>
    <name evidence="1" type="ORF">WI38_09670</name>
</gene>
<name>A0A117XTX9_9BURK</name>
<dbReference type="InterPro" id="IPR010982">
    <property type="entry name" value="Lambda_DNA-bd_dom_sf"/>
</dbReference>
<dbReference type="Gene3D" id="1.10.260.40">
    <property type="entry name" value="lambda repressor-like DNA-binding domains"/>
    <property type="match status" value="1"/>
</dbReference>
<reference evidence="1 2" key="1">
    <citation type="submission" date="2015-11" db="EMBL/GenBank/DDBJ databases">
        <title>Expanding the genomic diversity of Burkholderia species for the development of highly accurate diagnostics.</title>
        <authorList>
            <person name="Sahl J."/>
            <person name="Keim P."/>
            <person name="Wagner D."/>
        </authorList>
    </citation>
    <scope>NUCLEOTIDE SEQUENCE [LARGE SCALE GENOMIC DNA]</scope>
    <source>
        <strain evidence="1 2">RF32-BP4</strain>
    </source>
</reference>
<dbReference type="AlphaFoldDB" id="A0A117XTX9"/>